<name>A0AAN7LZ79_TRANT</name>
<gene>
    <name evidence="2" type="ORF">SAY86_013156</name>
</gene>
<organism evidence="2 3">
    <name type="scientific">Trapa natans</name>
    <name type="common">Water chestnut</name>
    <dbReference type="NCBI Taxonomy" id="22666"/>
    <lineage>
        <taxon>Eukaryota</taxon>
        <taxon>Viridiplantae</taxon>
        <taxon>Streptophyta</taxon>
        <taxon>Embryophyta</taxon>
        <taxon>Tracheophyta</taxon>
        <taxon>Spermatophyta</taxon>
        <taxon>Magnoliopsida</taxon>
        <taxon>eudicotyledons</taxon>
        <taxon>Gunneridae</taxon>
        <taxon>Pentapetalae</taxon>
        <taxon>rosids</taxon>
        <taxon>malvids</taxon>
        <taxon>Myrtales</taxon>
        <taxon>Lythraceae</taxon>
        <taxon>Trapa</taxon>
    </lineage>
</organism>
<keyword evidence="1" id="KW-1133">Transmembrane helix</keyword>
<sequence>MRSPAIPSLILGGRLPVSFTAIHRLSRRSSAVGFSTSSEILRDVRQPNSVQRDLSPVADETRAAMEATMKMMFDLSNGLAFLGLSQLGFGAWAYYYYAIPAACWWSSASPLMAAMGCTSVGLPISLSCMLRRRLRAMFFLKRMEEEGRLDILAMNLRAARNMDRLFVELRPVSCICIGGGFLLGGLCSKAAV</sequence>
<keyword evidence="1" id="KW-0472">Membrane</keyword>
<dbReference type="AlphaFoldDB" id="A0AAN7LZ79"/>
<feature type="transmembrane region" description="Helical" evidence="1">
    <location>
        <begin position="111"/>
        <end position="130"/>
    </location>
</feature>
<evidence type="ECO:0000256" key="1">
    <source>
        <dbReference type="SAM" id="Phobius"/>
    </source>
</evidence>
<keyword evidence="3" id="KW-1185">Reference proteome</keyword>
<protein>
    <submittedName>
        <fullName evidence="2">Uncharacterized protein</fullName>
    </submittedName>
</protein>
<dbReference type="EMBL" id="JAXQNO010000007">
    <property type="protein sequence ID" value="KAK4795162.1"/>
    <property type="molecule type" value="Genomic_DNA"/>
</dbReference>
<dbReference type="PANTHER" id="PTHR37222:SF1">
    <property type="entry name" value="OS02G0718000 PROTEIN"/>
    <property type="match status" value="1"/>
</dbReference>
<keyword evidence="1" id="KW-0812">Transmembrane</keyword>
<evidence type="ECO:0000313" key="2">
    <source>
        <dbReference type="EMBL" id="KAK4795162.1"/>
    </source>
</evidence>
<dbReference type="PANTHER" id="PTHR37222">
    <property type="entry name" value="OS02G0718000 PROTEIN"/>
    <property type="match status" value="1"/>
</dbReference>
<reference evidence="2 3" key="1">
    <citation type="journal article" date="2023" name="Hortic Res">
        <title>Pangenome of water caltrop reveals structural variations and asymmetric subgenome divergence after allopolyploidization.</title>
        <authorList>
            <person name="Zhang X."/>
            <person name="Chen Y."/>
            <person name="Wang L."/>
            <person name="Yuan Y."/>
            <person name="Fang M."/>
            <person name="Shi L."/>
            <person name="Lu R."/>
            <person name="Comes H.P."/>
            <person name="Ma Y."/>
            <person name="Chen Y."/>
            <person name="Huang G."/>
            <person name="Zhou Y."/>
            <person name="Zheng Z."/>
            <person name="Qiu Y."/>
        </authorList>
    </citation>
    <scope>NUCLEOTIDE SEQUENCE [LARGE SCALE GENOMIC DNA]</scope>
    <source>
        <strain evidence="2">F231</strain>
    </source>
</reference>
<proteinExistence type="predicted"/>
<accession>A0AAN7LZ79</accession>
<comment type="caution">
    <text evidence="2">The sequence shown here is derived from an EMBL/GenBank/DDBJ whole genome shotgun (WGS) entry which is preliminary data.</text>
</comment>
<evidence type="ECO:0000313" key="3">
    <source>
        <dbReference type="Proteomes" id="UP001346149"/>
    </source>
</evidence>
<dbReference type="Proteomes" id="UP001346149">
    <property type="component" value="Unassembled WGS sequence"/>
</dbReference>
<feature type="transmembrane region" description="Helical" evidence="1">
    <location>
        <begin position="79"/>
        <end position="99"/>
    </location>
</feature>